<evidence type="ECO:0000313" key="3">
    <source>
        <dbReference type="EMBL" id="CAE0371547.1"/>
    </source>
</evidence>
<feature type="transmembrane region" description="Helical" evidence="2">
    <location>
        <begin position="521"/>
        <end position="540"/>
    </location>
</feature>
<feature type="region of interest" description="Disordered" evidence="1">
    <location>
        <begin position="1554"/>
        <end position="1573"/>
    </location>
</feature>
<gene>
    <name evidence="3" type="ORF">ALAG00032_LOCUS12329</name>
</gene>
<protein>
    <recommendedName>
        <fullName evidence="4">PH domain-containing protein</fullName>
    </recommendedName>
</protein>
<keyword evidence="2" id="KW-0812">Transmembrane</keyword>
<proteinExistence type="predicted"/>
<feature type="compositionally biased region" description="Acidic residues" evidence="1">
    <location>
        <begin position="1615"/>
        <end position="1634"/>
    </location>
</feature>
<feature type="transmembrane region" description="Helical" evidence="2">
    <location>
        <begin position="490"/>
        <end position="515"/>
    </location>
</feature>
<evidence type="ECO:0008006" key="4">
    <source>
        <dbReference type="Google" id="ProtNLM"/>
    </source>
</evidence>
<dbReference type="EMBL" id="HBIJ01018707">
    <property type="protein sequence ID" value="CAE0371547.1"/>
    <property type="molecule type" value="Transcribed_RNA"/>
</dbReference>
<organism evidence="3">
    <name type="scientific">Aureoumbra lagunensis</name>
    <dbReference type="NCBI Taxonomy" id="44058"/>
    <lineage>
        <taxon>Eukaryota</taxon>
        <taxon>Sar</taxon>
        <taxon>Stramenopiles</taxon>
        <taxon>Ochrophyta</taxon>
        <taxon>Pelagophyceae</taxon>
        <taxon>Pelagomonadales</taxon>
        <taxon>Aureoumbra</taxon>
    </lineage>
</organism>
<name>A0A7S3NNB2_9STRA</name>
<evidence type="ECO:0000256" key="2">
    <source>
        <dbReference type="SAM" id="Phobius"/>
    </source>
</evidence>
<accession>A0A7S3NNB2</accession>
<keyword evidence="2" id="KW-0472">Membrane</keyword>
<feature type="region of interest" description="Disordered" evidence="1">
    <location>
        <begin position="1593"/>
        <end position="1634"/>
    </location>
</feature>
<sequence length="1634" mass="185145">MDSSSKSRQYLKIVFRMVFMIIRFITRFVRKLPRKLKRWFGSPNISSSSQEAPPRKKIESRQLVAAARRLVARLEEKGKYEFENHSNWQSAWEVSVVRTVCAQSEEIQLEALFQAKILCRVPPRAHLRCRTEIGAMELVFFDISKLCTHEIHIRLVDIRSIQPEVQRGLSEVTLTVGGVSQIVKINPQEKNTKILTFFVLSQPQSKTSESRKVASVLGRLALRVKYTRGGNKYSTKRHALLVVPLEHKRKQRNKQRVDHHTTKSSEAELEVDLFRRQSNLDRWLDNDGTCTWRRLAETGLEIKLLAACLEIGEEPLYPISREIDQDIRDWKVHLEPAQVRGIREWLLSSQTFGGLTANIYLNHVLTLKVRLAGANAVKSQAVPMDHYTRGANFIQDNKKNTLTLKVRGRRRELRLIVSLSRRLSTDLVETEVLGIVEVPLVDVPVASFSNRLAPPQAIDRLLTLRRNRKPNGKLECRIWMQPDHFELPRALVFILATPPIVLALLLSLFIVIILLCLRYSLWPTALFAVFPLFSAILLELPTLLGLALTKILRIAVPGLNLKFGAVRFFLYLKGSEAGRLQKSGSLTTSLDARELVLAVDVDDFRLQNDPTAAYYYQDFVSANSLRLSIVLNLALVRRSADVLTVFMTRFFGFKNKLLQAVPYDPSHHAQGPTHLRVSKIQLVLNDDHHARNKTPVHIAMIGARTFSTTTSSSDLDDLDSTEHQVRERQRVADRIGNTVVDRTETRKLLMLQSSYMPWRRNVRRRRGTLTPQYRQRPYSMLLRNSSMKMPAAKDHVGASCGVTFSDKDLPYDQVLNASRGTSLMRFSAVGNAQDIIGMSKVVQLPIIHSDTGVQEIEVPLFAKVITSSQQRQEEEERLVGFCKFRCRLIVKPKSIHAINWSPFPSRHATLRENPDFEPTRLATIKIRELFVEGVSLAFDIAGGEFNVNRLTRKIADGKVLRALPRHFQHMAPNTLAIRVISVSDIPGHDRLLRVKVTIRDVVVKTCAQLSQKGHCIWNHAMEIPCPDASAVIHVQLLETGHTGSTMIGQWMTTAKMMVLDRLNVFGRDLLTSQADGDIDTKRFPGIHVPSYSLSGKMALRDKKWLPWLKTTKHQSDTMLESSLSPRSARRVREAASRAVPVAQLPEIDLELCYFHDPTPNGLTQDQVLAYRPLTALEQLQMNSAETEKKLGNIAQVEKMLEDFPLLFDVRALEVSHINIYLRPLFSGYRGLGDLEVQHEDDSDSEEDQNDASKLLARISGSRRQRGAIYMTKLDLRDALLARGDNEAAGVDVARLARTLVVSLVRPVLSEVSIYSAGKHILGGLFQGYFSKATSNSPKKGKEQSIVHFVRKRHRESVDRLFFALDNHKGGYAQRKYLSWLDQLDLLTEPSIQGRLIRARVSTQLLLRLRKISSALHKHHKSTLVWCEIHGKTLYYTKLGKNGASRVGFTKLVHLDNDHTYISQGANDELILRYRRGKGAFRNVVLTSYSRNEPSAKDWHKAIENARSPGRLSSLELAELEHVPIATDNTLEKITARFSFLGDCTGQMCPNFARSTKDSNLDESQLTTDSSLDDTIHYPRHLSDEDHAAPSSRVLLAPHVNSAQNSRILPLHDPQNEEEVDEEEDEDTDDEVGDD</sequence>
<evidence type="ECO:0000256" key="1">
    <source>
        <dbReference type="SAM" id="MobiDB-lite"/>
    </source>
</evidence>
<keyword evidence="2" id="KW-1133">Transmembrane helix</keyword>
<feature type="transmembrane region" description="Helical" evidence="2">
    <location>
        <begin position="13"/>
        <end position="29"/>
    </location>
</feature>
<reference evidence="3" key="1">
    <citation type="submission" date="2021-01" db="EMBL/GenBank/DDBJ databases">
        <authorList>
            <person name="Corre E."/>
            <person name="Pelletier E."/>
            <person name="Niang G."/>
            <person name="Scheremetjew M."/>
            <person name="Finn R."/>
            <person name="Kale V."/>
            <person name="Holt S."/>
            <person name="Cochrane G."/>
            <person name="Meng A."/>
            <person name="Brown T."/>
            <person name="Cohen L."/>
        </authorList>
    </citation>
    <scope>NUCLEOTIDE SEQUENCE</scope>
    <source>
        <strain evidence="3">CCMP1510</strain>
    </source>
</reference>